<feature type="site" description="Important for substrate specificity" evidence="3">
    <location>
        <position position="166"/>
    </location>
</feature>
<evidence type="ECO:0000313" key="4">
    <source>
        <dbReference type="EMBL" id="AKS41727.1"/>
    </source>
</evidence>
<proteinExistence type="inferred from homology"/>
<dbReference type="CDD" id="cd09010">
    <property type="entry name" value="MTAP_SsMTAPII_like_MTIP"/>
    <property type="match status" value="1"/>
</dbReference>
<keyword evidence="3" id="KW-0660">Purine salvage</keyword>
<dbReference type="HAMAP" id="MF_01963">
    <property type="entry name" value="MTAP"/>
    <property type="match status" value="1"/>
</dbReference>
<sequence length="242" mass="25615">MSTTLGLIGGTGAVELFECLERRAIETPWGSPSAELARVRLGASEAWFLARHGNPHRIAPHRVNYRANIDAFRQLGVEEIVAVNAVGGIDPELDAGALVVPDQLIDYTWGREATFANDEDRPLVHIEFGEPFSPALRARLLALGQQADLTVHDGGCCAVTQGPRLETAAEVARLARDGATLVGMTSMPEAALAREAGIAYASLCVVANPAAGVSDEPISLEEIDAVLARAMGGVRRLLSMLG</sequence>
<dbReference type="EC" id="2.4.2.1" evidence="3"/>
<dbReference type="Gene3D" id="3.40.50.1580">
    <property type="entry name" value="Nucleoside phosphorylase domain"/>
    <property type="match status" value="1"/>
</dbReference>
<feature type="binding site" evidence="3">
    <location>
        <begin position="208"/>
        <end position="210"/>
    </location>
    <ligand>
        <name>substrate</name>
    </ligand>
</feature>
<dbReference type="InterPro" id="IPR035994">
    <property type="entry name" value="Nucleoside_phosphorylase_sf"/>
</dbReference>
<evidence type="ECO:0000313" key="5">
    <source>
        <dbReference type="Proteomes" id="UP000066624"/>
    </source>
</evidence>
<reference evidence="4 5" key="1">
    <citation type="submission" date="2015-07" db="EMBL/GenBank/DDBJ databases">
        <authorList>
            <person name="Noorani M."/>
        </authorList>
    </citation>
    <scope>NUCLEOTIDE SEQUENCE [LARGE SCALE GENOMIC DNA]</scope>
    <source>
        <strain evidence="4 5">KCTC 42284</strain>
    </source>
</reference>
<comment type="function">
    <text evidence="3">Purine nucleoside phosphorylase which is highly specific for 6-oxopurine nucleosides. Cleaves guanosine or inosine to respective bases and sugar-1-phosphate molecules. Involved in purine salvage.</text>
</comment>
<comment type="caution">
    <text evidence="3">Lacks conserved residue(s) required for the propagation of feature annotation.</text>
</comment>
<dbReference type="InterPro" id="IPR010044">
    <property type="entry name" value="MTAP"/>
</dbReference>
<comment type="pathway">
    <text evidence="3">Purine metabolism; purine nucleoside salvage.</text>
</comment>
<accession>A0A0K0XVS9</accession>
<dbReference type="InterPro" id="IPR000845">
    <property type="entry name" value="Nucleoside_phosphorylase_d"/>
</dbReference>
<evidence type="ECO:0000256" key="2">
    <source>
        <dbReference type="ARBA" id="ARBA00022679"/>
    </source>
</evidence>
<dbReference type="AlphaFoldDB" id="A0A0K0XVS9"/>
<dbReference type="EMBL" id="CP012154">
    <property type="protein sequence ID" value="AKS41727.1"/>
    <property type="molecule type" value="Genomic_DNA"/>
</dbReference>
<dbReference type="PANTHER" id="PTHR42679:SF2">
    <property type="entry name" value="S-METHYL-5'-THIOADENOSINE PHOSPHORYLASE"/>
    <property type="match status" value="1"/>
</dbReference>
<protein>
    <recommendedName>
        <fullName evidence="3">Probable 6-oxopurine nucleoside phosphorylase</fullName>
        <ecNumber evidence="3">2.4.2.1</ecNumber>
    </recommendedName>
    <alternativeName>
        <fullName evidence="3">Purine nucleoside phosphorylase</fullName>
        <shortName evidence="3">PNP</shortName>
    </alternativeName>
</protein>
<feature type="site" description="Important for substrate specificity" evidence="3">
    <location>
        <position position="220"/>
    </location>
</feature>
<comment type="miscellaneous">
    <text evidence="3">Although this enzyme belongs to the family of MTA phosphorylases based on sequence homology, it has been shown that conserved amino acid substitutions in the substrate binding pocket convert the substrate specificity of this enzyme from 6-aminopurines to 6-oxopurines.</text>
</comment>
<evidence type="ECO:0000256" key="1">
    <source>
        <dbReference type="ARBA" id="ARBA00022676"/>
    </source>
</evidence>
<comment type="catalytic activity">
    <reaction evidence="3">
        <text>a purine D-ribonucleoside + phosphate = a purine nucleobase + alpha-D-ribose 1-phosphate</text>
        <dbReference type="Rhea" id="RHEA:19805"/>
        <dbReference type="ChEBI" id="CHEBI:26386"/>
        <dbReference type="ChEBI" id="CHEBI:43474"/>
        <dbReference type="ChEBI" id="CHEBI:57720"/>
        <dbReference type="ChEBI" id="CHEBI:142355"/>
        <dbReference type="EC" id="2.4.2.1"/>
    </reaction>
</comment>
<feature type="binding site" evidence="3">
    <location>
        <position position="184"/>
    </location>
    <ligand>
        <name>substrate</name>
    </ligand>
</feature>
<feature type="binding site" evidence="3">
    <location>
        <position position="185"/>
    </location>
    <ligand>
        <name>phosphate</name>
        <dbReference type="ChEBI" id="CHEBI:43474"/>
    </ligand>
</feature>
<dbReference type="NCBIfam" id="NF006599">
    <property type="entry name" value="PRK09136.1"/>
    <property type="match status" value="1"/>
</dbReference>
<dbReference type="PATRIC" id="fig|1579979.3.peg.1389"/>
<dbReference type="PANTHER" id="PTHR42679">
    <property type="entry name" value="S-METHYL-5'-THIOADENOSINE PHOSPHORYLASE"/>
    <property type="match status" value="1"/>
</dbReference>
<dbReference type="InterPro" id="IPR018099">
    <property type="entry name" value="Purine_phosphorylase-2_CS"/>
</dbReference>
<keyword evidence="5" id="KW-1185">Reference proteome</keyword>
<dbReference type="SUPFAM" id="SSF53167">
    <property type="entry name" value="Purine and uridine phosphorylases"/>
    <property type="match status" value="1"/>
</dbReference>
<gene>
    <name evidence="4" type="ORF">WM2015_1355</name>
</gene>
<dbReference type="OrthoDB" id="1523230at2"/>
<dbReference type="RefSeq" id="WP_049725346.1">
    <property type="nucleotide sequence ID" value="NZ_CP012154.1"/>
</dbReference>
<evidence type="ECO:0000256" key="3">
    <source>
        <dbReference type="HAMAP-Rule" id="MF_01963"/>
    </source>
</evidence>
<dbReference type="GO" id="GO:0019509">
    <property type="term" value="P:L-methionine salvage from methylthioadenosine"/>
    <property type="evidence" value="ECO:0007669"/>
    <property type="project" value="TreeGrafter"/>
</dbReference>
<feature type="binding site" evidence="3">
    <location>
        <position position="11"/>
    </location>
    <ligand>
        <name>phosphate</name>
        <dbReference type="ChEBI" id="CHEBI:43474"/>
    </ligand>
</feature>
<organism evidence="4 5">
    <name type="scientific">Wenzhouxiangella marina</name>
    <dbReference type="NCBI Taxonomy" id="1579979"/>
    <lineage>
        <taxon>Bacteria</taxon>
        <taxon>Pseudomonadati</taxon>
        <taxon>Pseudomonadota</taxon>
        <taxon>Gammaproteobacteria</taxon>
        <taxon>Chromatiales</taxon>
        <taxon>Wenzhouxiangellaceae</taxon>
        <taxon>Wenzhouxiangella</taxon>
    </lineage>
</organism>
<dbReference type="UniPathway" id="UPA00606"/>
<dbReference type="GO" id="GO:0005829">
    <property type="term" value="C:cytosol"/>
    <property type="evidence" value="ECO:0007669"/>
    <property type="project" value="TreeGrafter"/>
</dbReference>
<dbReference type="GO" id="GO:0017061">
    <property type="term" value="F:S-methyl-5-thioadenosine phosphorylase activity"/>
    <property type="evidence" value="ECO:0007669"/>
    <property type="project" value="InterPro"/>
</dbReference>
<dbReference type="GO" id="GO:0006166">
    <property type="term" value="P:purine ribonucleoside salvage"/>
    <property type="evidence" value="ECO:0007669"/>
    <property type="project" value="UniProtKB-UniRule"/>
</dbReference>
<name>A0A0K0XVS9_9GAMM</name>
<comment type="similarity">
    <text evidence="3">Belongs to the PNP/MTAP phosphorylase family. MTAP subfamily.</text>
</comment>
<dbReference type="Proteomes" id="UP000066624">
    <property type="component" value="Chromosome"/>
</dbReference>
<feature type="binding site" evidence="3">
    <location>
        <begin position="51"/>
        <end position="52"/>
    </location>
    <ligand>
        <name>phosphate</name>
        <dbReference type="ChEBI" id="CHEBI:43474"/>
    </ligand>
</feature>
<dbReference type="Pfam" id="PF01048">
    <property type="entry name" value="PNP_UDP_1"/>
    <property type="match status" value="1"/>
</dbReference>
<dbReference type="KEGG" id="wma:WM2015_1355"/>
<comment type="subunit">
    <text evidence="3">Homohexamer. Dimer of a homotrimer.</text>
</comment>
<dbReference type="STRING" id="1579979.WM2015_1355"/>
<keyword evidence="1 3" id="KW-0328">Glycosyltransferase</keyword>
<keyword evidence="2 3" id="KW-0808">Transferase</keyword>
<dbReference type="PROSITE" id="PS01240">
    <property type="entry name" value="PNP_MTAP_2"/>
    <property type="match status" value="1"/>
</dbReference>